<proteinExistence type="predicted"/>
<dbReference type="AlphaFoldDB" id="A0AAF0TQ39"/>
<dbReference type="PANTHER" id="PTHR10890">
    <property type="entry name" value="CYSTEINYL-TRNA SYNTHETASE"/>
    <property type="match status" value="1"/>
</dbReference>
<organism evidence="5 6">
    <name type="scientific">Solanum verrucosum</name>
    <dbReference type="NCBI Taxonomy" id="315347"/>
    <lineage>
        <taxon>Eukaryota</taxon>
        <taxon>Viridiplantae</taxon>
        <taxon>Streptophyta</taxon>
        <taxon>Embryophyta</taxon>
        <taxon>Tracheophyta</taxon>
        <taxon>Spermatophyta</taxon>
        <taxon>Magnoliopsida</taxon>
        <taxon>eudicotyledons</taxon>
        <taxon>Gunneridae</taxon>
        <taxon>Pentapetalae</taxon>
        <taxon>asterids</taxon>
        <taxon>lamiids</taxon>
        <taxon>Solanales</taxon>
        <taxon>Solanaceae</taxon>
        <taxon>Solanoideae</taxon>
        <taxon>Solaneae</taxon>
        <taxon>Solanum</taxon>
    </lineage>
</organism>
<evidence type="ECO:0000256" key="2">
    <source>
        <dbReference type="ARBA" id="ARBA00022741"/>
    </source>
</evidence>
<gene>
    <name evidence="5" type="ORF">MTR67_021621</name>
</gene>
<accession>A0AAF0TQ39</accession>
<dbReference type="SUPFAM" id="SSF52374">
    <property type="entry name" value="Nucleotidylyl transferase"/>
    <property type="match status" value="1"/>
</dbReference>
<sequence length="87" mass="10390">MANEKVEFQVYNSMTRQKEVFIPKEPGKVKMYVCGVTSYDYSHIGHARAYVAFDLLYRYLKYLGYEVMYVRNFTDVDDKVRYTIFGE</sequence>
<dbReference type="InterPro" id="IPR032678">
    <property type="entry name" value="tRNA-synt_1_cat_dom"/>
</dbReference>
<evidence type="ECO:0000313" key="5">
    <source>
        <dbReference type="EMBL" id="WMV28236.1"/>
    </source>
</evidence>
<evidence type="ECO:0000256" key="1">
    <source>
        <dbReference type="ARBA" id="ARBA00022598"/>
    </source>
</evidence>
<dbReference type="GO" id="GO:0005524">
    <property type="term" value="F:ATP binding"/>
    <property type="evidence" value="ECO:0007669"/>
    <property type="project" value="UniProtKB-KW"/>
</dbReference>
<keyword evidence="3" id="KW-0067">ATP-binding</keyword>
<keyword evidence="6" id="KW-1185">Reference proteome</keyword>
<reference evidence="5" key="1">
    <citation type="submission" date="2023-08" db="EMBL/GenBank/DDBJ databases">
        <title>A de novo genome assembly of Solanum verrucosum Schlechtendal, a Mexican diploid species geographically isolated from the other diploid A-genome species in potato relatives.</title>
        <authorList>
            <person name="Hosaka K."/>
        </authorList>
    </citation>
    <scope>NUCLEOTIDE SEQUENCE</scope>
    <source>
        <tissue evidence="5">Young leaves</tissue>
    </source>
</reference>
<dbReference type="InterPro" id="IPR024909">
    <property type="entry name" value="Cys-tRNA/MSH_ligase"/>
</dbReference>
<dbReference type="GO" id="GO:0005737">
    <property type="term" value="C:cytoplasm"/>
    <property type="evidence" value="ECO:0007669"/>
    <property type="project" value="TreeGrafter"/>
</dbReference>
<dbReference type="GO" id="GO:0006423">
    <property type="term" value="P:cysteinyl-tRNA aminoacylation"/>
    <property type="evidence" value="ECO:0007669"/>
    <property type="project" value="TreeGrafter"/>
</dbReference>
<keyword evidence="2" id="KW-0547">Nucleotide-binding</keyword>
<dbReference type="PANTHER" id="PTHR10890:SF26">
    <property type="entry name" value="CYSTEINE--TRNA LIGASE 1, CYTOPLASMIC-RELATED"/>
    <property type="match status" value="1"/>
</dbReference>
<feature type="domain" description="tRNA synthetases class I catalytic" evidence="4">
    <location>
        <begin position="23"/>
        <end position="80"/>
    </location>
</feature>
<dbReference type="InterPro" id="IPR014729">
    <property type="entry name" value="Rossmann-like_a/b/a_fold"/>
</dbReference>
<name>A0AAF0TQ39_SOLVR</name>
<dbReference type="Pfam" id="PF01406">
    <property type="entry name" value="tRNA-synt_1e"/>
    <property type="match status" value="1"/>
</dbReference>
<dbReference type="EMBL" id="CP133616">
    <property type="protein sequence ID" value="WMV28236.1"/>
    <property type="molecule type" value="Genomic_DNA"/>
</dbReference>
<evidence type="ECO:0000256" key="3">
    <source>
        <dbReference type="ARBA" id="ARBA00022840"/>
    </source>
</evidence>
<dbReference type="PRINTS" id="PR00983">
    <property type="entry name" value="TRNASYNTHCYS"/>
</dbReference>
<protein>
    <recommendedName>
        <fullName evidence="4">tRNA synthetases class I catalytic domain-containing protein</fullName>
    </recommendedName>
</protein>
<dbReference type="Gene3D" id="3.40.50.620">
    <property type="entry name" value="HUPs"/>
    <property type="match status" value="1"/>
</dbReference>
<dbReference type="Proteomes" id="UP001234989">
    <property type="component" value="Chromosome 5"/>
</dbReference>
<evidence type="ECO:0000313" key="6">
    <source>
        <dbReference type="Proteomes" id="UP001234989"/>
    </source>
</evidence>
<dbReference type="GO" id="GO:0004817">
    <property type="term" value="F:cysteine-tRNA ligase activity"/>
    <property type="evidence" value="ECO:0007669"/>
    <property type="project" value="TreeGrafter"/>
</dbReference>
<evidence type="ECO:0000259" key="4">
    <source>
        <dbReference type="Pfam" id="PF01406"/>
    </source>
</evidence>
<keyword evidence="1" id="KW-0436">Ligase</keyword>